<feature type="region of interest" description="Disordered" evidence="12">
    <location>
        <begin position="1237"/>
        <end position="1263"/>
    </location>
</feature>
<comment type="similarity">
    <text evidence="2">Belongs to the peptidase M1 family.</text>
</comment>
<name>A0A316YXK2_9BASI</name>
<feature type="region of interest" description="Disordered" evidence="12">
    <location>
        <begin position="1183"/>
        <end position="1216"/>
    </location>
</feature>
<feature type="binding site" evidence="10">
    <location>
        <begin position="353"/>
        <end position="358"/>
    </location>
    <ligand>
        <name>a peptide</name>
        <dbReference type="ChEBI" id="CHEBI:60466"/>
    </ligand>
</feature>
<dbReference type="STRING" id="215250.A0A316YXK2"/>
<dbReference type="InterPro" id="IPR001930">
    <property type="entry name" value="Peptidase_M1"/>
</dbReference>
<evidence type="ECO:0000256" key="12">
    <source>
        <dbReference type="SAM" id="MobiDB-lite"/>
    </source>
</evidence>
<sequence length="1279" mass="144724">MRGPLRELRRFVSLNNSRISTRTQTVVRTQPLQALRVQAPSSPIAIRRLATMAAAAATPVSDAGWTPPEPGTIPAPARRAPEDIHTHANLIEIRPTHLDLEWTIDWDKRIFSGSVEHTLVVEQDGVDRCVMDSSFLDIHKVTVNGKDAKWELSKRKNTLGSALTMQIGRRNQGDKIKVLIDYSTTEQCTALGWLTTEQTESKKTPFLYSQAQAIHARSMLPCVDSPSRKITYTAKVHSKIPVLMSALAEGTVQASPTEPGEARVGNADTNGLSTYHFRQPVSVPTYLIAIVGGTLSFRSLAPRVGVWAEPTMIDRAEWEFKEDANRFLIAAEDTISPYSWSRYDCVVLPPSFPYGGMENANLTTLTPSLIAGDRSQTDVLLHELAHSWSGNLTSCGNWASFWLNEGINVWIERLLLQVVHGPEEGPAQRGFSYIIGAKALTDALEQFKDIPRFQRLVPVFKEGEDPDDCFSSIPYEKGSNFILHLEQTVGGLDVFLPFIRSHFRTFYDRSVTTEEWKQHLFDFYKGSPEISKKLEAVDWDGWLHGEGLELPVKMQYDDRLALQAFKLAERWIKVIEGKNDISSEKFKPKDIEGWDSNQVVVFLERLHAGPRITGEIIESLDSTYKISSNTNTEILVRFYEVALEDPKGKYAKEAAQWVTKQGRMKYCRAIYRALFAVEPELAKKTFTENKTFYHPIAAAMIEKDLQLIPSRPQVGDKGLLFAVCGCTGTGKTKLGVELGHLLSGRAEVISADSMQIYQGLDVITNKASTQEMEGLKHHLMSFRHPCPPTRGDEYVVKNFVEDANALIEKMDKEGKTPIVVGGTTYYIQHLFLPGRLVSLANGDEEGKETKSGGEEDIDSILHNYDLTARLDEAQIRLLHRLAKEEGANFQSLGATALQLWKTLEMVDPTMAQRWHIKDTRKVMRSIRILLETGKRQSEWIKEQDRVEEEQHRCDGGGADKEQRDKVIFWLWCDPTVLKERLNNRIEKMIDRGLLKEIVELRTLEAATMSPGKRDFERGIFQTIGYKEFDAYLTHCQRTGTLTSLDSRSLRPSCDDEQGRTLFAKAVEDMKTATRQYARSQTHWIRNKLIPEIRKERSRGARVYLYRLDATDLDKWDESVGKRAKEIVQGFVNRYSSVCDDYISQIDSQEWGGSSHQAGGVDQIGRNRFEICDLCTQYTWHQLEEQDRKEGREENQTPPKGEEGESEGIDSNSEIEREPYLVREADWQAHLKSRAHRAALRWKQGPRNKPDEGPEAVEKRRRRRDAAAAAAAAIAATVAE</sequence>
<dbReference type="InterPro" id="IPR014782">
    <property type="entry name" value="Peptidase_M1_dom"/>
</dbReference>
<feature type="domain" description="Peptidase M1 leukotriene A4 hydrolase/aminopeptidase C-terminal" evidence="13">
    <location>
        <begin position="559"/>
        <end position="705"/>
    </location>
</feature>
<evidence type="ECO:0000256" key="6">
    <source>
        <dbReference type="ARBA" id="ARBA00022801"/>
    </source>
</evidence>
<dbReference type="GO" id="GO:0008237">
    <property type="term" value="F:metallopeptidase activity"/>
    <property type="evidence" value="ECO:0007669"/>
    <property type="project" value="UniProtKB-KW"/>
</dbReference>
<dbReference type="GO" id="GO:0004177">
    <property type="term" value="F:aminopeptidase activity"/>
    <property type="evidence" value="ECO:0007669"/>
    <property type="project" value="TreeGrafter"/>
</dbReference>
<comment type="subcellular location">
    <subcellularLocation>
        <location evidence="1">Cytoplasm</location>
    </subcellularLocation>
</comment>
<dbReference type="Pfam" id="PF01433">
    <property type="entry name" value="Peptidase_M1"/>
    <property type="match status" value="1"/>
</dbReference>
<dbReference type="InterPro" id="IPR038502">
    <property type="entry name" value="M1_LTA-4_hydro/amino_C_sf"/>
</dbReference>
<dbReference type="Gene3D" id="1.10.390.10">
    <property type="entry name" value="Neutral Protease Domain 2"/>
    <property type="match status" value="1"/>
</dbReference>
<keyword evidence="8" id="KW-0482">Metalloprotease</keyword>
<dbReference type="PANTHER" id="PTHR45726">
    <property type="entry name" value="LEUKOTRIENE A-4 HYDROLASE"/>
    <property type="match status" value="1"/>
</dbReference>
<dbReference type="InterPro" id="IPR027417">
    <property type="entry name" value="P-loop_NTPase"/>
</dbReference>
<dbReference type="InterPro" id="IPR027268">
    <property type="entry name" value="Peptidase_M4/M1_CTD_sf"/>
</dbReference>
<evidence type="ECO:0000256" key="11">
    <source>
        <dbReference type="PIRSR" id="PIRSR634015-3"/>
    </source>
</evidence>
<feature type="active site" description="Proton donor" evidence="9">
    <location>
        <position position="475"/>
    </location>
</feature>
<feature type="active site" description="Proton acceptor" evidence="9">
    <location>
        <position position="383"/>
    </location>
</feature>
<keyword evidence="15" id="KW-1185">Reference proteome</keyword>
<dbReference type="PANTHER" id="PTHR45726:SF3">
    <property type="entry name" value="LEUKOTRIENE A-4 HYDROLASE"/>
    <property type="match status" value="1"/>
</dbReference>
<evidence type="ECO:0000256" key="3">
    <source>
        <dbReference type="ARBA" id="ARBA00022490"/>
    </source>
</evidence>
<dbReference type="Gene3D" id="3.40.50.300">
    <property type="entry name" value="P-loop containing nucleotide triphosphate hydrolases"/>
    <property type="match status" value="1"/>
</dbReference>
<dbReference type="Pfam" id="PF01715">
    <property type="entry name" value="IPPT"/>
    <property type="match status" value="1"/>
</dbReference>
<dbReference type="GO" id="GO:0008270">
    <property type="term" value="F:zinc ion binding"/>
    <property type="evidence" value="ECO:0007669"/>
    <property type="project" value="InterPro"/>
</dbReference>
<dbReference type="InterPro" id="IPR016024">
    <property type="entry name" value="ARM-type_fold"/>
</dbReference>
<evidence type="ECO:0000256" key="4">
    <source>
        <dbReference type="ARBA" id="ARBA00022670"/>
    </source>
</evidence>
<feature type="binding site" evidence="10">
    <location>
        <begin position="210"/>
        <end position="212"/>
    </location>
    <ligand>
        <name>a peptide</name>
        <dbReference type="ChEBI" id="CHEBI:60466"/>
    </ligand>
</feature>
<dbReference type="RefSeq" id="XP_025380974.1">
    <property type="nucleotide sequence ID" value="XM_025519106.1"/>
</dbReference>
<dbReference type="GeneID" id="37041022"/>
<keyword evidence="6" id="KW-0378">Hydrolase</keyword>
<feature type="binding site" evidence="11">
    <location>
        <position position="405"/>
    </location>
    <ligand>
        <name>Zn(2+)</name>
        <dbReference type="ChEBI" id="CHEBI:29105"/>
        <note>catalytic</note>
    </ligand>
</feature>
<organism evidence="14 15">
    <name type="scientific">Acaromyces ingoldii</name>
    <dbReference type="NCBI Taxonomy" id="215250"/>
    <lineage>
        <taxon>Eukaryota</taxon>
        <taxon>Fungi</taxon>
        <taxon>Dikarya</taxon>
        <taxon>Basidiomycota</taxon>
        <taxon>Ustilaginomycotina</taxon>
        <taxon>Exobasidiomycetes</taxon>
        <taxon>Exobasidiales</taxon>
        <taxon>Cryptobasidiaceae</taxon>
        <taxon>Acaromyces</taxon>
    </lineage>
</organism>
<dbReference type="CDD" id="cd09599">
    <property type="entry name" value="M1_LTA4H"/>
    <property type="match status" value="1"/>
</dbReference>
<feature type="binding site" evidence="11">
    <location>
        <position position="386"/>
    </location>
    <ligand>
        <name>Zn(2+)</name>
        <dbReference type="ChEBI" id="CHEBI:29105"/>
        <note>catalytic</note>
    </ligand>
</feature>
<dbReference type="InterPro" id="IPR042097">
    <property type="entry name" value="Aminopeptidase_N-like_N_sf"/>
</dbReference>
<protein>
    <recommendedName>
        <fullName evidence="13">Peptidase M1 leukotriene A4 hydrolase/aminopeptidase C-terminal domain-containing protein</fullName>
    </recommendedName>
</protein>
<evidence type="ECO:0000256" key="7">
    <source>
        <dbReference type="ARBA" id="ARBA00022833"/>
    </source>
</evidence>
<dbReference type="SUPFAM" id="SSF63737">
    <property type="entry name" value="Leukotriene A4 hydrolase N-terminal domain"/>
    <property type="match status" value="1"/>
</dbReference>
<dbReference type="GO" id="GO:0006508">
    <property type="term" value="P:proteolysis"/>
    <property type="evidence" value="ECO:0007669"/>
    <property type="project" value="UniProtKB-KW"/>
</dbReference>
<evidence type="ECO:0000256" key="2">
    <source>
        <dbReference type="ARBA" id="ARBA00010136"/>
    </source>
</evidence>
<dbReference type="HAMAP" id="MF_00185">
    <property type="entry name" value="IPP_trans"/>
    <property type="match status" value="1"/>
</dbReference>
<dbReference type="InterPro" id="IPR049980">
    <property type="entry name" value="LTA4H_cat"/>
</dbReference>
<dbReference type="SMART" id="SM01263">
    <property type="entry name" value="Leuk-A4-hydro_C"/>
    <property type="match status" value="1"/>
</dbReference>
<evidence type="ECO:0000256" key="10">
    <source>
        <dbReference type="PIRSR" id="PIRSR634015-2"/>
    </source>
</evidence>
<dbReference type="Pfam" id="PF09127">
    <property type="entry name" value="Leuk-A4-hydro_C"/>
    <property type="match status" value="1"/>
</dbReference>
<dbReference type="Gene3D" id="1.25.40.320">
    <property type="entry name" value="Peptidase M1, leukotriene A4 hydrolase/aminopeptidase C-terminal domain"/>
    <property type="match status" value="1"/>
</dbReference>
<dbReference type="FunFam" id="3.30.2010.30:FF:000001">
    <property type="entry name" value="Leukotriene A(4) hydrolase"/>
    <property type="match status" value="1"/>
</dbReference>
<feature type="compositionally biased region" description="Basic and acidic residues" evidence="12">
    <location>
        <begin position="1183"/>
        <end position="1202"/>
    </location>
</feature>
<comment type="cofactor">
    <cofactor evidence="11">
        <name>Zn(2+)</name>
        <dbReference type="ChEBI" id="CHEBI:29105"/>
    </cofactor>
    <text evidence="11">Binds 1 zinc ion per subunit.</text>
</comment>
<evidence type="ECO:0000259" key="13">
    <source>
        <dbReference type="SMART" id="SM01263"/>
    </source>
</evidence>
<accession>A0A316YXK2</accession>
<dbReference type="GO" id="GO:0052381">
    <property type="term" value="F:tRNA dimethylallyltransferase activity"/>
    <property type="evidence" value="ECO:0007669"/>
    <property type="project" value="InterPro"/>
</dbReference>
<proteinExistence type="inferred from homology"/>
<dbReference type="Gene3D" id="3.30.2010.30">
    <property type="match status" value="1"/>
</dbReference>
<keyword evidence="5 11" id="KW-0479">Metal-binding</keyword>
<evidence type="ECO:0000256" key="5">
    <source>
        <dbReference type="ARBA" id="ARBA00022723"/>
    </source>
</evidence>
<dbReference type="InterPro" id="IPR015211">
    <property type="entry name" value="Peptidase_M1_C"/>
</dbReference>
<dbReference type="Proteomes" id="UP000245768">
    <property type="component" value="Unassembled WGS sequence"/>
</dbReference>
<dbReference type="InterPro" id="IPR045357">
    <property type="entry name" value="Aminopeptidase_N-like_N"/>
</dbReference>
<feature type="binding site" evidence="10">
    <location>
        <begin position="663"/>
        <end position="665"/>
    </location>
    <ligand>
        <name>a peptide</name>
        <dbReference type="ChEBI" id="CHEBI:60466"/>
    </ligand>
</feature>
<feature type="binding site" evidence="11">
    <location>
        <position position="382"/>
    </location>
    <ligand>
        <name>Zn(2+)</name>
        <dbReference type="ChEBI" id="CHEBI:29105"/>
        <note>catalytic</note>
    </ligand>
</feature>
<keyword evidence="7 11" id="KW-0862">Zinc</keyword>
<dbReference type="PRINTS" id="PR00756">
    <property type="entry name" value="ALADIPTASE"/>
</dbReference>
<dbReference type="SUPFAM" id="SSF52540">
    <property type="entry name" value="P-loop containing nucleoside triphosphate hydrolases"/>
    <property type="match status" value="1"/>
</dbReference>
<dbReference type="Pfam" id="PF17900">
    <property type="entry name" value="Peptidase_M1_N"/>
    <property type="match status" value="1"/>
</dbReference>
<dbReference type="EMBL" id="KZ819634">
    <property type="protein sequence ID" value="PWN93776.1"/>
    <property type="molecule type" value="Genomic_DNA"/>
</dbReference>
<evidence type="ECO:0000256" key="9">
    <source>
        <dbReference type="PIRSR" id="PIRSR634015-1"/>
    </source>
</evidence>
<evidence type="ECO:0000256" key="1">
    <source>
        <dbReference type="ARBA" id="ARBA00004496"/>
    </source>
</evidence>
<keyword evidence="4" id="KW-0645">Protease</keyword>
<dbReference type="GO" id="GO:0004301">
    <property type="term" value="F:epoxide hydrolase activity"/>
    <property type="evidence" value="ECO:0007669"/>
    <property type="project" value="TreeGrafter"/>
</dbReference>
<dbReference type="SUPFAM" id="SSF55486">
    <property type="entry name" value="Metalloproteases ('zincins'), catalytic domain"/>
    <property type="match status" value="1"/>
</dbReference>
<evidence type="ECO:0000313" key="14">
    <source>
        <dbReference type="EMBL" id="PWN93776.1"/>
    </source>
</evidence>
<dbReference type="OrthoDB" id="79562at2759"/>
<dbReference type="FunFam" id="2.60.40.1730:FF:000004">
    <property type="entry name" value="Leukotriene A(4) hydrolase"/>
    <property type="match status" value="1"/>
</dbReference>
<reference evidence="14 15" key="1">
    <citation type="journal article" date="2018" name="Mol. Biol. Evol.">
        <title>Broad Genomic Sampling Reveals a Smut Pathogenic Ancestry of the Fungal Clade Ustilaginomycotina.</title>
        <authorList>
            <person name="Kijpornyongpan T."/>
            <person name="Mondo S.J."/>
            <person name="Barry K."/>
            <person name="Sandor L."/>
            <person name="Lee J."/>
            <person name="Lipzen A."/>
            <person name="Pangilinan J."/>
            <person name="LaButti K."/>
            <person name="Hainaut M."/>
            <person name="Henrissat B."/>
            <person name="Grigoriev I.V."/>
            <person name="Spatafora J.W."/>
            <person name="Aime M.C."/>
        </authorList>
    </citation>
    <scope>NUCLEOTIDE SEQUENCE [LARGE SCALE GENOMIC DNA]</scope>
    <source>
        <strain evidence="14 15">MCA 4198</strain>
    </source>
</reference>
<dbReference type="InterPro" id="IPR034015">
    <property type="entry name" value="M1_LTA4H"/>
</dbReference>
<dbReference type="AlphaFoldDB" id="A0A316YXK2"/>
<gene>
    <name evidence="14" type="ORF">FA10DRAFT_237368</name>
</gene>
<dbReference type="FunFam" id="1.25.40.320:FF:000001">
    <property type="entry name" value="Leukotriene A(4) hydrolase"/>
    <property type="match status" value="1"/>
</dbReference>
<dbReference type="GO" id="GO:0008033">
    <property type="term" value="P:tRNA processing"/>
    <property type="evidence" value="ECO:0007669"/>
    <property type="project" value="InterPro"/>
</dbReference>
<dbReference type="SUPFAM" id="SSF48371">
    <property type="entry name" value="ARM repeat"/>
    <property type="match status" value="1"/>
</dbReference>
<evidence type="ECO:0000256" key="8">
    <source>
        <dbReference type="ARBA" id="ARBA00023049"/>
    </source>
</evidence>
<evidence type="ECO:0000313" key="15">
    <source>
        <dbReference type="Proteomes" id="UP000245768"/>
    </source>
</evidence>
<dbReference type="Gene3D" id="1.10.20.140">
    <property type="match status" value="1"/>
</dbReference>
<dbReference type="Gene3D" id="2.60.40.1730">
    <property type="entry name" value="tricorn interacting facor f3 domain"/>
    <property type="match status" value="1"/>
</dbReference>
<dbReference type="InParanoid" id="A0A316YXK2"/>
<dbReference type="GO" id="GO:0005829">
    <property type="term" value="C:cytosol"/>
    <property type="evidence" value="ECO:0007669"/>
    <property type="project" value="TreeGrafter"/>
</dbReference>
<dbReference type="InterPro" id="IPR018022">
    <property type="entry name" value="IPT"/>
</dbReference>
<keyword evidence="3" id="KW-0963">Cytoplasm</keyword>
<feature type="compositionally biased region" description="Basic and acidic residues" evidence="12">
    <location>
        <begin position="1247"/>
        <end position="1257"/>
    </location>
</feature>